<organism evidence="8 9">
    <name type="scientific">Gallibacter intestinalis</name>
    <dbReference type="NCBI Taxonomy" id="2779356"/>
    <lineage>
        <taxon>Bacteria</taxon>
        <taxon>Bacillati</taxon>
        <taxon>Bacillota</taxon>
        <taxon>Clostridia</taxon>
        <taxon>Eubacteriales</taxon>
        <taxon>Eubacteriaceae</taxon>
        <taxon>Gallibacter</taxon>
    </lineage>
</organism>
<dbReference type="InterPro" id="IPR051790">
    <property type="entry name" value="Cytochrome_c-biogenesis_DsbD"/>
</dbReference>
<comment type="similarity">
    <text evidence="2">Belongs to the DsbD family.</text>
</comment>
<gene>
    <name evidence="8" type="ORF">INF20_06235</name>
</gene>
<dbReference type="InterPro" id="IPR003834">
    <property type="entry name" value="Cyt_c_assmbl_TM_dom"/>
</dbReference>
<keyword evidence="5 6" id="KW-0472">Membrane</keyword>
<evidence type="ECO:0000313" key="9">
    <source>
        <dbReference type="Proteomes" id="UP001516588"/>
    </source>
</evidence>
<accession>A0ABR9QYA0</accession>
<evidence type="ECO:0000256" key="2">
    <source>
        <dbReference type="ARBA" id="ARBA00006143"/>
    </source>
</evidence>
<dbReference type="RefSeq" id="WP_226385519.1">
    <property type="nucleotide sequence ID" value="NZ_JADCKA010000010.1"/>
</dbReference>
<protein>
    <submittedName>
        <fullName evidence="8">Sulfite exporter TauE/SafE family protein</fullName>
    </submittedName>
</protein>
<evidence type="ECO:0000256" key="5">
    <source>
        <dbReference type="ARBA" id="ARBA00023136"/>
    </source>
</evidence>
<feature type="transmembrane region" description="Helical" evidence="6">
    <location>
        <begin position="94"/>
        <end position="114"/>
    </location>
</feature>
<feature type="transmembrane region" description="Helical" evidence="6">
    <location>
        <begin position="220"/>
        <end position="238"/>
    </location>
</feature>
<evidence type="ECO:0000256" key="4">
    <source>
        <dbReference type="ARBA" id="ARBA00022989"/>
    </source>
</evidence>
<name>A0ABR9QYA0_9FIRM</name>
<keyword evidence="9" id="KW-1185">Reference proteome</keyword>
<comment type="caution">
    <text evidence="8">The sequence shown here is derived from an EMBL/GenBank/DDBJ whole genome shotgun (WGS) entry which is preliminary data.</text>
</comment>
<dbReference type="EMBL" id="JADCKA010000010">
    <property type="protein sequence ID" value="MBE5035870.1"/>
    <property type="molecule type" value="Genomic_DNA"/>
</dbReference>
<evidence type="ECO:0000256" key="6">
    <source>
        <dbReference type="SAM" id="Phobius"/>
    </source>
</evidence>
<feature type="transmembrane region" description="Helical" evidence="6">
    <location>
        <begin position="176"/>
        <end position="199"/>
    </location>
</feature>
<evidence type="ECO:0000259" key="7">
    <source>
        <dbReference type="Pfam" id="PF02683"/>
    </source>
</evidence>
<evidence type="ECO:0000256" key="3">
    <source>
        <dbReference type="ARBA" id="ARBA00022692"/>
    </source>
</evidence>
<feature type="transmembrane region" description="Helical" evidence="6">
    <location>
        <begin position="22"/>
        <end position="49"/>
    </location>
</feature>
<keyword evidence="4 6" id="KW-1133">Transmembrane helix</keyword>
<reference evidence="8 9" key="1">
    <citation type="submission" date="2020-10" db="EMBL/GenBank/DDBJ databases">
        <title>ChiBAC.</title>
        <authorList>
            <person name="Zenner C."/>
            <person name="Hitch T.C.A."/>
            <person name="Clavel T."/>
        </authorList>
    </citation>
    <scope>NUCLEOTIDE SEQUENCE [LARGE SCALE GENOMIC DNA]</scope>
    <source>
        <strain evidence="8 9">DSM 108706</strain>
    </source>
</reference>
<evidence type="ECO:0000256" key="1">
    <source>
        <dbReference type="ARBA" id="ARBA00004141"/>
    </source>
</evidence>
<dbReference type="Proteomes" id="UP001516588">
    <property type="component" value="Unassembled WGS sequence"/>
</dbReference>
<dbReference type="PANTHER" id="PTHR31272:SF6">
    <property type="entry name" value="CYTOCHROME C-TYPE BIOGENESIS CCDA-LIKE CHLOROPLASTIC PROTEIN"/>
    <property type="match status" value="1"/>
</dbReference>
<feature type="transmembrane region" description="Helical" evidence="6">
    <location>
        <begin position="141"/>
        <end position="170"/>
    </location>
</feature>
<dbReference type="Pfam" id="PF02683">
    <property type="entry name" value="DsbD_TM"/>
    <property type="match status" value="1"/>
</dbReference>
<keyword evidence="3 6" id="KW-0812">Transmembrane</keyword>
<proteinExistence type="inferred from homology"/>
<dbReference type="PANTHER" id="PTHR31272">
    <property type="entry name" value="CYTOCHROME C-TYPE BIOGENESIS PROTEIN HI_1454-RELATED"/>
    <property type="match status" value="1"/>
</dbReference>
<feature type="transmembrane region" description="Helical" evidence="6">
    <location>
        <begin position="61"/>
        <end position="82"/>
    </location>
</feature>
<feature type="domain" description="Cytochrome C biogenesis protein transmembrane" evidence="7">
    <location>
        <begin position="22"/>
        <end position="202"/>
    </location>
</feature>
<sequence>MFEEFSHTIISMIEDNMWIGPLLALIAGLCTSLTPCGLSNIPLITGFVAAGDREGDTRRSLVMSLIFAIGAACTFIILGILAAEAGIAFGHSEILHIILGILMLLMALQMWGVINIIPHAHGESEHEHCHGDSKVKRKKSFVGVFFTGMLGGIFSSHCAIPVILMLLTLASQSGSFMLAVILLLFYSIGHGVIIVIAGTSVGFANRLQCNGGEGGKAGKVFRGVLGAVMAVLGIYMLLG</sequence>
<comment type="subcellular location">
    <subcellularLocation>
        <location evidence="1">Membrane</location>
        <topology evidence="1">Multi-pass membrane protein</topology>
    </subcellularLocation>
</comment>
<evidence type="ECO:0000313" key="8">
    <source>
        <dbReference type="EMBL" id="MBE5035870.1"/>
    </source>
</evidence>